<dbReference type="GO" id="GO:0005576">
    <property type="term" value="C:extracellular region"/>
    <property type="evidence" value="ECO:0007669"/>
    <property type="project" value="TreeGrafter"/>
</dbReference>
<dbReference type="InterPro" id="IPR005490">
    <property type="entry name" value="LD_TPept_cat_dom"/>
</dbReference>
<evidence type="ECO:0000256" key="1">
    <source>
        <dbReference type="ARBA" id="ARBA00004752"/>
    </source>
</evidence>
<accession>A0A840B304</accession>
<dbReference type="AlphaFoldDB" id="A0A840B304"/>
<dbReference type="GO" id="GO:0018104">
    <property type="term" value="P:peptidoglycan-protein cross-linking"/>
    <property type="evidence" value="ECO:0007669"/>
    <property type="project" value="TreeGrafter"/>
</dbReference>
<dbReference type="PROSITE" id="PS52029">
    <property type="entry name" value="LD_TPASE"/>
    <property type="match status" value="1"/>
</dbReference>
<evidence type="ECO:0000256" key="4">
    <source>
        <dbReference type="ARBA" id="ARBA00022960"/>
    </source>
</evidence>
<dbReference type="GO" id="GO:0071555">
    <property type="term" value="P:cell wall organization"/>
    <property type="evidence" value="ECO:0007669"/>
    <property type="project" value="UniProtKB-UniRule"/>
</dbReference>
<feature type="region of interest" description="Disordered" evidence="8">
    <location>
        <begin position="57"/>
        <end position="79"/>
    </location>
</feature>
<evidence type="ECO:0000256" key="2">
    <source>
        <dbReference type="ARBA" id="ARBA00005992"/>
    </source>
</evidence>
<reference evidence="11 12" key="1">
    <citation type="submission" date="2020-08" db="EMBL/GenBank/DDBJ databases">
        <title>Genomic Encyclopedia of Type Strains, Phase IV (KMG-IV): sequencing the most valuable type-strain genomes for metagenomic binning, comparative biology and taxonomic classification.</title>
        <authorList>
            <person name="Goeker M."/>
        </authorList>
    </citation>
    <scope>NUCLEOTIDE SEQUENCE [LARGE SCALE GENOMIC DNA]</scope>
    <source>
        <strain evidence="11 12">DSM 29050</strain>
    </source>
</reference>
<keyword evidence="9" id="KW-0732">Signal</keyword>
<dbReference type="EMBL" id="JACIEA010000001">
    <property type="protein sequence ID" value="MBB3942625.1"/>
    <property type="molecule type" value="Genomic_DNA"/>
</dbReference>
<comment type="similarity">
    <text evidence="2">Belongs to the YkuD family.</text>
</comment>
<dbReference type="GO" id="GO:0008360">
    <property type="term" value="P:regulation of cell shape"/>
    <property type="evidence" value="ECO:0007669"/>
    <property type="project" value="UniProtKB-UniRule"/>
</dbReference>
<evidence type="ECO:0000256" key="8">
    <source>
        <dbReference type="SAM" id="MobiDB-lite"/>
    </source>
</evidence>
<sequence length="256" mass="27257">MKLNAGIRTLHVICALVLFASAPGAVVAQNSAPAVPTNIQASPAVVPESAVPPPVVAPPEIKPPAVAPTPKPVPKKGPVDTLKPGQYVWIPQDRYEGPMKIVIVLDTQRVYVFQNDKLIGFSTISSGKKGKETPIGAFNILQKNIDHKSNLYSNAPMPYMQRLTWDGIAIHGGYVPGYPASHGCIRLPLPFAKSLFAVTKLDQEVVVLKDTSTPVKRPPPKPEPTLEPAPAPMTGDTLADPSATPPSSPPKPDTRT</sequence>
<gene>
    <name evidence="11" type="ORF">GGR91_000847</name>
</gene>
<feature type="active site" description="Proton donor/acceptor" evidence="7">
    <location>
        <position position="171"/>
    </location>
</feature>
<evidence type="ECO:0000256" key="9">
    <source>
        <dbReference type="SAM" id="SignalP"/>
    </source>
</evidence>
<dbReference type="Proteomes" id="UP000581447">
    <property type="component" value="Unassembled WGS sequence"/>
</dbReference>
<dbReference type="InterPro" id="IPR050979">
    <property type="entry name" value="LD-transpeptidase"/>
</dbReference>
<dbReference type="SUPFAM" id="SSF141523">
    <property type="entry name" value="L,D-transpeptidase catalytic domain-like"/>
    <property type="match status" value="1"/>
</dbReference>
<dbReference type="NCBIfam" id="NF004785">
    <property type="entry name" value="PRK06132.1-2"/>
    <property type="match status" value="1"/>
</dbReference>
<feature type="region of interest" description="Disordered" evidence="8">
    <location>
        <begin position="210"/>
        <end position="256"/>
    </location>
</feature>
<name>A0A840B304_9SPHN</name>
<evidence type="ECO:0000256" key="7">
    <source>
        <dbReference type="PROSITE-ProRule" id="PRU01373"/>
    </source>
</evidence>
<protein>
    <submittedName>
        <fullName evidence="11">Lipoprotein-anchoring transpeptidase ErfK/SrfK</fullName>
    </submittedName>
</protein>
<evidence type="ECO:0000313" key="12">
    <source>
        <dbReference type="Proteomes" id="UP000581447"/>
    </source>
</evidence>
<feature type="compositionally biased region" description="Pro residues" evidence="8">
    <location>
        <begin position="221"/>
        <end position="231"/>
    </location>
</feature>
<feature type="signal peptide" evidence="9">
    <location>
        <begin position="1"/>
        <end position="28"/>
    </location>
</feature>
<comment type="caution">
    <text evidence="11">The sequence shown here is derived from an EMBL/GenBank/DDBJ whole genome shotgun (WGS) entry which is preliminary data.</text>
</comment>
<dbReference type="UniPathway" id="UPA00219"/>
<feature type="active site" description="Nucleophile" evidence="7">
    <location>
        <position position="184"/>
    </location>
</feature>
<dbReference type="PANTHER" id="PTHR30582:SF2">
    <property type="entry name" value="L,D-TRANSPEPTIDASE YCIB-RELATED"/>
    <property type="match status" value="1"/>
</dbReference>
<evidence type="ECO:0000256" key="5">
    <source>
        <dbReference type="ARBA" id="ARBA00022984"/>
    </source>
</evidence>
<organism evidence="11 12">
    <name type="scientific">Sphingorhabdus rigui</name>
    <dbReference type="NCBI Taxonomy" id="1282858"/>
    <lineage>
        <taxon>Bacteria</taxon>
        <taxon>Pseudomonadati</taxon>
        <taxon>Pseudomonadota</taxon>
        <taxon>Alphaproteobacteria</taxon>
        <taxon>Sphingomonadales</taxon>
        <taxon>Sphingomonadaceae</taxon>
        <taxon>Sphingorhabdus</taxon>
    </lineage>
</organism>
<feature type="chain" id="PRO_5032862464" evidence="9">
    <location>
        <begin position="29"/>
        <end position="256"/>
    </location>
</feature>
<feature type="compositionally biased region" description="Pro residues" evidence="8">
    <location>
        <begin position="243"/>
        <end position="256"/>
    </location>
</feature>
<evidence type="ECO:0000256" key="6">
    <source>
        <dbReference type="ARBA" id="ARBA00023316"/>
    </source>
</evidence>
<dbReference type="RefSeq" id="WP_183940366.1">
    <property type="nucleotide sequence ID" value="NZ_BAABBG010000001.1"/>
</dbReference>
<keyword evidence="12" id="KW-1185">Reference proteome</keyword>
<evidence type="ECO:0000313" key="11">
    <source>
        <dbReference type="EMBL" id="MBB3942625.1"/>
    </source>
</evidence>
<evidence type="ECO:0000259" key="10">
    <source>
        <dbReference type="PROSITE" id="PS52029"/>
    </source>
</evidence>
<feature type="compositionally biased region" description="Pro residues" evidence="8">
    <location>
        <begin position="57"/>
        <end position="72"/>
    </location>
</feature>
<dbReference type="CDD" id="cd16913">
    <property type="entry name" value="YkuD_like"/>
    <property type="match status" value="1"/>
</dbReference>
<keyword evidence="6 7" id="KW-0961">Cell wall biogenesis/degradation</keyword>
<dbReference type="Gene3D" id="2.40.440.10">
    <property type="entry name" value="L,D-transpeptidase catalytic domain-like"/>
    <property type="match status" value="1"/>
</dbReference>
<keyword evidence="5 7" id="KW-0573">Peptidoglycan synthesis</keyword>
<evidence type="ECO:0000256" key="3">
    <source>
        <dbReference type="ARBA" id="ARBA00022679"/>
    </source>
</evidence>
<keyword evidence="11" id="KW-0449">Lipoprotein</keyword>
<keyword evidence="3" id="KW-0808">Transferase</keyword>
<dbReference type="InterPro" id="IPR038063">
    <property type="entry name" value="Transpep_catalytic_dom"/>
</dbReference>
<feature type="domain" description="L,D-TPase catalytic" evidence="10">
    <location>
        <begin position="99"/>
        <end position="208"/>
    </location>
</feature>
<dbReference type="PANTHER" id="PTHR30582">
    <property type="entry name" value="L,D-TRANSPEPTIDASE"/>
    <property type="match status" value="1"/>
</dbReference>
<keyword evidence="4 7" id="KW-0133">Cell shape</keyword>
<dbReference type="GO" id="GO:0016740">
    <property type="term" value="F:transferase activity"/>
    <property type="evidence" value="ECO:0007669"/>
    <property type="project" value="UniProtKB-KW"/>
</dbReference>
<comment type="pathway">
    <text evidence="1 7">Cell wall biogenesis; peptidoglycan biosynthesis.</text>
</comment>
<dbReference type="GO" id="GO:0071972">
    <property type="term" value="F:peptidoglycan L,D-transpeptidase activity"/>
    <property type="evidence" value="ECO:0007669"/>
    <property type="project" value="TreeGrafter"/>
</dbReference>
<dbReference type="Pfam" id="PF03734">
    <property type="entry name" value="YkuD"/>
    <property type="match status" value="1"/>
</dbReference>
<proteinExistence type="inferred from homology"/>